<evidence type="ECO:0000256" key="7">
    <source>
        <dbReference type="ARBA" id="ARBA00029722"/>
    </source>
</evidence>
<name>A0ABV1KZW7_9BACL</name>
<evidence type="ECO:0000256" key="1">
    <source>
        <dbReference type="ARBA" id="ARBA00000481"/>
    </source>
</evidence>
<protein>
    <recommendedName>
        <fullName evidence="4">Beta-glucanase</fullName>
        <ecNumber evidence="3">3.2.1.73</ecNumber>
    </recommendedName>
    <alternativeName>
        <fullName evidence="9">1,3-1,4-beta-D-glucan 4-glucanohydrolase</fullName>
    </alternativeName>
    <alternativeName>
        <fullName evidence="8">Endo-beta-1,3-1,4 glucanase</fullName>
    </alternativeName>
    <alternativeName>
        <fullName evidence="7">Lichenase</fullName>
    </alternativeName>
</protein>
<gene>
    <name evidence="13" type="ORF">QJS35_24700</name>
</gene>
<keyword evidence="6" id="KW-0326">Glycosidase</keyword>
<dbReference type="CDD" id="cd02175">
    <property type="entry name" value="GH16_lichenase"/>
    <property type="match status" value="1"/>
</dbReference>
<dbReference type="Pfam" id="PF00722">
    <property type="entry name" value="Glyco_hydro_16"/>
    <property type="match status" value="1"/>
</dbReference>
<dbReference type="InterPro" id="IPR011658">
    <property type="entry name" value="PA14_dom"/>
</dbReference>
<keyword evidence="14" id="KW-1185">Reference proteome</keyword>
<evidence type="ECO:0000256" key="5">
    <source>
        <dbReference type="ARBA" id="ARBA00022801"/>
    </source>
</evidence>
<dbReference type="EMBL" id="JASKHM010000016">
    <property type="protein sequence ID" value="MEQ4485590.1"/>
    <property type="molecule type" value="Genomic_DNA"/>
</dbReference>
<dbReference type="PROSITE" id="PS51820">
    <property type="entry name" value="PA14"/>
    <property type="match status" value="1"/>
</dbReference>
<comment type="similarity">
    <text evidence="2">Belongs to the glycosyl hydrolase 16 family.</text>
</comment>
<dbReference type="Gene3D" id="2.60.120.200">
    <property type="match status" value="1"/>
</dbReference>
<comment type="caution">
    <text evidence="13">The sequence shown here is derived from an EMBL/GenBank/DDBJ whole genome shotgun (WGS) entry which is preliminary data.</text>
</comment>
<dbReference type="InterPro" id="IPR008264">
    <property type="entry name" value="Beta_glucanase"/>
</dbReference>
<keyword evidence="5" id="KW-0378">Hydrolase</keyword>
<dbReference type="NCBIfam" id="NF047856">
    <property type="entry name" value="BGlucanaseBglS"/>
    <property type="match status" value="1"/>
</dbReference>
<dbReference type="Proteomes" id="UP001493487">
    <property type="component" value="Unassembled WGS sequence"/>
</dbReference>
<evidence type="ECO:0000256" key="4">
    <source>
        <dbReference type="ARBA" id="ARBA00014569"/>
    </source>
</evidence>
<dbReference type="EC" id="3.2.1.73" evidence="3"/>
<dbReference type="SMART" id="SM00758">
    <property type="entry name" value="PA14"/>
    <property type="match status" value="1"/>
</dbReference>
<dbReference type="PANTHER" id="PTHR31062">
    <property type="entry name" value="XYLOGLUCAN ENDOTRANSGLUCOSYLASE/HYDROLASE PROTEIN 8-RELATED"/>
    <property type="match status" value="1"/>
</dbReference>
<evidence type="ECO:0000256" key="10">
    <source>
        <dbReference type="SAM" id="SignalP"/>
    </source>
</evidence>
<proteinExistence type="inferred from homology"/>
<feature type="chain" id="PRO_5047182719" description="Beta-glucanase" evidence="10">
    <location>
        <begin position="23"/>
        <end position="394"/>
    </location>
</feature>
<sequence>MKALLATCILLLGLTLPNQASAADVAFNEPLNAVNGNLFAASDGWGNGADFGVGWKAANLEFNNGIMATRLDNAGCPAGCSGKNYASGEYSTLAKYGYGRVEARMKTAKGAGLVTALFTYSGPATGTSNDEIDIEILGKDTTKLETNYFTNGVGQHSTIIDLGFDSSLAFHDYAFEWSPSFIKWYVDGILVHTENGSRGTLPSSPGYIMVNLWSGAGPAEVWTGPFVYPGAPVRAYYDWIKFTPASDLPPPQVDGTGLTAKYYDNMDFTSLKATRTDATVNFDWGYGSPMTSMGADTFSVRWTGKVMPQYTETYTFYTSSDDGVRLWVNNQLIINKWVDQAATEWAGTIQLTAGQKYDIKLEYYDNTEDAVAKLSWSSASRSKQIVPQNRLYPN</sequence>
<dbReference type="InterPro" id="IPR000757">
    <property type="entry name" value="Beta-glucanase-like"/>
</dbReference>
<dbReference type="RefSeq" id="WP_232188174.1">
    <property type="nucleotide sequence ID" value="NZ_JAIOAP010000015.1"/>
</dbReference>
<dbReference type="InterPro" id="IPR013320">
    <property type="entry name" value="ConA-like_dom_sf"/>
</dbReference>
<evidence type="ECO:0000256" key="8">
    <source>
        <dbReference type="ARBA" id="ARBA00029771"/>
    </source>
</evidence>
<dbReference type="InterPro" id="IPR044791">
    <property type="entry name" value="Beta-glucanase/XTH"/>
</dbReference>
<evidence type="ECO:0000259" key="11">
    <source>
        <dbReference type="PROSITE" id="PS51762"/>
    </source>
</evidence>
<evidence type="ECO:0000256" key="9">
    <source>
        <dbReference type="ARBA" id="ARBA00031665"/>
    </source>
</evidence>
<evidence type="ECO:0000313" key="13">
    <source>
        <dbReference type="EMBL" id="MEQ4485590.1"/>
    </source>
</evidence>
<dbReference type="PROSITE" id="PS01034">
    <property type="entry name" value="GH16_1"/>
    <property type="match status" value="1"/>
</dbReference>
<dbReference type="SUPFAM" id="SSF49899">
    <property type="entry name" value="Concanavalin A-like lectins/glucanases"/>
    <property type="match status" value="1"/>
</dbReference>
<dbReference type="Pfam" id="PF07691">
    <property type="entry name" value="PA14"/>
    <property type="match status" value="1"/>
</dbReference>
<accession>A0ABV1KZW7</accession>
<dbReference type="InterPro" id="IPR008263">
    <property type="entry name" value="GH16_AS"/>
</dbReference>
<dbReference type="InterPro" id="IPR037524">
    <property type="entry name" value="PA14/GLEYA"/>
</dbReference>
<evidence type="ECO:0000256" key="2">
    <source>
        <dbReference type="ARBA" id="ARBA00006865"/>
    </source>
</evidence>
<feature type="signal peptide" evidence="10">
    <location>
        <begin position="1"/>
        <end position="22"/>
    </location>
</feature>
<evidence type="ECO:0000259" key="12">
    <source>
        <dbReference type="PROSITE" id="PS51820"/>
    </source>
</evidence>
<dbReference type="PRINTS" id="PR00737">
    <property type="entry name" value="GLHYDRLASE16"/>
</dbReference>
<dbReference type="SUPFAM" id="SSF56988">
    <property type="entry name" value="Anthrax protective antigen"/>
    <property type="match status" value="1"/>
</dbReference>
<reference evidence="13 14" key="1">
    <citation type="journal article" date="2023" name="Genome Announc.">
        <title>Pan-Genome Analyses of the Genus Cohnella and Proposal of the Novel Species Cohnella silvisoli sp. nov., Isolated from Forest Soil.</title>
        <authorList>
            <person name="Wang C."/>
            <person name="Mao L."/>
            <person name="Bao G."/>
            <person name="Zhu H."/>
        </authorList>
    </citation>
    <scope>NUCLEOTIDE SEQUENCE [LARGE SCALE GENOMIC DNA]</scope>
    <source>
        <strain evidence="13 14">NL03-T5-1</strain>
    </source>
</reference>
<evidence type="ECO:0000256" key="6">
    <source>
        <dbReference type="ARBA" id="ARBA00023295"/>
    </source>
</evidence>
<organism evidence="13 14">
    <name type="scientific">Cohnella silvisoli</name>
    <dbReference type="NCBI Taxonomy" id="2873699"/>
    <lineage>
        <taxon>Bacteria</taxon>
        <taxon>Bacillati</taxon>
        <taxon>Bacillota</taxon>
        <taxon>Bacilli</taxon>
        <taxon>Bacillales</taxon>
        <taxon>Paenibacillaceae</taxon>
        <taxon>Cohnella</taxon>
    </lineage>
</organism>
<comment type="catalytic activity">
    <reaction evidence="1">
        <text>Hydrolysis of (1-&gt;4)-beta-D-glucosidic linkages in beta-D-glucans containing (1-&gt;3)- and (1-&gt;4)-bonds.</text>
        <dbReference type="EC" id="3.2.1.73"/>
    </reaction>
</comment>
<dbReference type="Gene3D" id="3.90.182.10">
    <property type="entry name" value="Toxin - Anthrax Protective Antigen,domain 1"/>
    <property type="match status" value="1"/>
</dbReference>
<feature type="domain" description="PA14" evidence="12">
    <location>
        <begin position="253"/>
        <end position="390"/>
    </location>
</feature>
<evidence type="ECO:0000256" key="3">
    <source>
        <dbReference type="ARBA" id="ARBA00012690"/>
    </source>
</evidence>
<evidence type="ECO:0000313" key="14">
    <source>
        <dbReference type="Proteomes" id="UP001493487"/>
    </source>
</evidence>
<dbReference type="PROSITE" id="PS51762">
    <property type="entry name" value="GH16_2"/>
    <property type="match status" value="1"/>
</dbReference>
<keyword evidence="10" id="KW-0732">Signal</keyword>
<feature type="domain" description="GH16" evidence="11">
    <location>
        <begin position="9"/>
        <end position="248"/>
    </location>
</feature>